<gene>
    <name evidence="1" type="ORF">CPter91_2621</name>
</gene>
<dbReference type="KEGG" id="cpra:CPter91_2621"/>
<dbReference type="Proteomes" id="UP000074561">
    <property type="component" value="Chromosome"/>
</dbReference>
<accession>A0A127Q4M6</accession>
<dbReference type="STRING" id="279113.CPter91_2621"/>
<organism evidence="1 2">
    <name type="scientific">Collimonas pratensis</name>
    <dbReference type="NCBI Taxonomy" id="279113"/>
    <lineage>
        <taxon>Bacteria</taxon>
        <taxon>Pseudomonadati</taxon>
        <taxon>Pseudomonadota</taxon>
        <taxon>Betaproteobacteria</taxon>
        <taxon>Burkholderiales</taxon>
        <taxon>Oxalobacteraceae</taxon>
        <taxon>Collimonas</taxon>
    </lineage>
</organism>
<evidence type="ECO:0000313" key="2">
    <source>
        <dbReference type="Proteomes" id="UP000074561"/>
    </source>
</evidence>
<dbReference type="PATRIC" id="fig|279113.9.peg.2586"/>
<reference evidence="1 2" key="1">
    <citation type="submission" date="2015-11" db="EMBL/GenBank/DDBJ databases">
        <title>Exploring the genomic traits of fungus-feeding bacterial genus Collimonas.</title>
        <authorList>
            <person name="Song C."/>
            <person name="Schmidt R."/>
            <person name="de Jager V."/>
            <person name="Krzyzanowska D."/>
            <person name="Jongedijk E."/>
            <person name="Cankar K."/>
            <person name="Beekwilder J."/>
            <person name="van Veen A."/>
            <person name="de Boer W."/>
            <person name="van Veen J.A."/>
            <person name="Garbeva P."/>
        </authorList>
    </citation>
    <scope>NUCLEOTIDE SEQUENCE [LARGE SCALE GENOMIC DNA]</scope>
    <source>
        <strain evidence="1 2">Ter91</strain>
    </source>
</reference>
<proteinExistence type="predicted"/>
<sequence>MPIEYHPGGMNQCSRSGGAAKALKDNMKENFVVYLRM</sequence>
<evidence type="ECO:0000313" key="1">
    <source>
        <dbReference type="EMBL" id="AMP04971.1"/>
    </source>
</evidence>
<name>A0A127Q4M6_9BURK</name>
<protein>
    <submittedName>
        <fullName evidence="1">Uncharacterized protein</fullName>
    </submittedName>
</protein>
<dbReference type="EMBL" id="CP013234">
    <property type="protein sequence ID" value="AMP04971.1"/>
    <property type="molecule type" value="Genomic_DNA"/>
</dbReference>
<dbReference type="AlphaFoldDB" id="A0A127Q4M6"/>